<keyword evidence="1" id="KW-0732">Signal</keyword>
<dbReference type="EMBL" id="PNYC01000002">
    <property type="protein sequence ID" value="PMS37830.1"/>
    <property type="molecule type" value="Genomic_DNA"/>
</dbReference>
<accession>A0A2N7X8A1</accession>
<evidence type="ECO:0000313" key="3">
    <source>
        <dbReference type="Proteomes" id="UP000235777"/>
    </source>
</evidence>
<name>A0A2N7X8A1_9BURK</name>
<evidence type="ECO:0000313" key="2">
    <source>
        <dbReference type="EMBL" id="PMS37830.1"/>
    </source>
</evidence>
<dbReference type="OrthoDB" id="5397649at2"/>
<comment type="caution">
    <text evidence="2">The sequence shown here is derived from an EMBL/GenBank/DDBJ whole genome shotgun (WGS) entry which is preliminary data.</text>
</comment>
<sequence length="123" mass="13519">MVRWRIAALTLAAMAAVCLSGTAEAARWRVGVFVGGPVWYGPGPYYYAPPPYYYPPPVVYGPPVVVQQQPDVYVERSQNEGAAPGSSSGTWWYCPAAKKYYPYVKECASDWQEVPATPPAPTR</sequence>
<evidence type="ECO:0008006" key="4">
    <source>
        <dbReference type="Google" id="ProtNLM"/>
    </source>
</evidence>
<gene>
    <name evidence="2" type="ORF">C0Z20_03100</name>
</gene>
<dbReference type="STRING" id="863227.GCA_000373005_00521"/>
<feature type="chain" id="PRO_5014692254" description="Lipoprotein" evidence="1">
    <location>
        <begin position="26"/>
        <end position="123"/>
    </location>
</feature>
<feature type="signal peptide" evidence="1">
    <location>
        <begin position="1"/>
        <end position="25"/>
    </location>
</feature>
<evidence type="ECO:0000256" key="1">
    <source>
        <dbReference type="SAM" id="SignalP"/>
    </source>
</evidence>
<dbReference type="AlphaFoldDB" id="A0A2N7X8A1"/>
<dbReference type="Proteomes" id="UP000235777">
    <property type="component" value="Unassembled WGS sequence"/>
</dbReference>
<keyword evidence="3" id="KW-1185">Reference proteome</keyword>
<proteinExistence type="predicted"/>
<reference evidence="2 3" key="1">
    <citation type="submission" date="2018-01" db="EMBL/GenBank/DDBJ databases">
        <title>Whole genome analyses suggest that Burkholderia sensu lato contains two further novel genera in the rhizoxinica-symbiotica group Mycetohabitans gen. nov., and Trinickia gen. nov.: implications for the evolution of diazotrophy and nodulation in the Burkholderiaceae.</title>
        <authorList>
            <person name="Estrada-de los Santos P."/>
            <person name="Palmer M."/>
            <person name="Chavez-Ramirez B."/>
            <person name="Beukes C."/>
            <person name="Steenkamp E.T."/>
            <person name="Hirsch A.M."/>
            <person name="Manyaka P."/>
            <person name="Maluk M."/>
            <person name="Lafos M."/>
            <person name="Crook M."/>
            <person name="Gross E."/>
            <person name="Simon M.F."/>
            <person name="Bueno dos Reis Junior F."/>
            <person name="Poole P.S."/>
            <person name="Venter S.N."/>
            <person name="James E.K."/>
        </authorList>
    </citation>
    <scope>NUCLEOTIDE SEQUENCE [LARGE SCALE GENOMIC DNA]</scope>
    <source>
        <strain evidence="2 3">JPY 581</strain>
    </source>
</reference>
<organism evidence="2 3">
    <name type="scientific">Trinickia symbiotica</name>
    <dbReference type="NCBI Taxonomy" id="863227"/>
    <lineage>
        <taxon>Bacteria</taxon>
        <taxon>Pseudomonadati</taxon>
        <taxon>Pseudomonadota</taxon>
        <taxon>Betaproteobacteria</taxon>
        <taxon>Burkholderiales</taxon>
        <taxon>Burkholderiaceae</taxon>
        <taxon>Trinickia</taxon>
    </lineage>
</organism>
<protein>
    <recommendedName>
        <fullName evidence="4">Lipoprotein</fullName>
    </recommendedName>
</protein>